<evidence type="ECO:0000256" key="2">
    <source>
        <dbReference type="ARBA" id="ARBA00004752"/>
    </source>
</evidence>
<evidence type="ECO:0000256" key="1">
    <source>
        <dbReference type="ARBA" id="ARBA00004496"/>
    </source>
</evidence>
<dbReference type="SUPFAM" id="SSF51984">
    <property type="entry name" value="MurCD N-terminal domain"/>
    <property type="match status" value="1"/>
</dbReference>
<protein>
    <recommendedName>
        <fullName evidence="3 14">UDP-N-acetylmuramate--L-alanine ligase</fullName>
        <ecNumber evidence="3 14">6.3.2.8</ecNumber>
    </recommendedName>
    <alternativeName>
        <fullName evidence="14">UDP-N-acetylmuramoyl-L-alanine synthetase</fullName>
    </alternativeName>
</protein>
<dbReference type="InterPro" id="IPR036615">
    <property type="entry name" value="Mur_ligase_C_dom_sf"/>
</dbReference>
<dbReference type="InterPro" id="IPR050061">
    <property type="entry name" value="MurCDEF_pg_biosynth"/>
</dbReference>
<dbReference type="NCBIfam" id="TIGR01082">
    <property type="entry name" value="murC"/>
    <property type="match status" value="1"/>
</dbReference>
<feature type="transmembrane region" description="Helical" evidence="15">
    <location>
        <begin position="12"/>
        <end position="32"/>
    </location>
</feature>
<keyword evidence="8 14" id="KW-0067">ATP-binding</keyword>
<keyword evidence="9 14" id="KW-0133">Cell shape</keyword>
<dbReference type="InterPro" id="IPR013221">
    <property type="entry name" value="Mur_ligase_cen"/>
</dbReference>
<dbReference type="Proteomes" id="UP001325680">
    <property type="component" value="Chromosome"/>
</dbReference>
<evidence type="ECO:0000256" key="14">
    <source>
        <dbReference type="HAMAP-Rule" id="MF_00046"/>
    </source>
</evidence>
<evidence type="ECO:0000256" key="7">
    <source>
        <dbReference type="ARBA" id="ARBA00022741"/>
    </source>
</evidence>
<feature type="domain" description="Mur ligase C-terminal" evidence="17">
    <location>
        <begin position="314"/>
        <end position="447"/>
    </location>
</feature>
<reference evidence="19 20" key="1">
    <citation type="submission" date="2023-12" db="EMBL/GenBank/DDBJ databases">
        <title>Genome sequencing and assembly of bacterial species from a model synthetic community.</title>
        <authorList>
            <person name="Hogle S.L."/>
        </authorList>
    </citation>
    <scope>NUCLEOTIDE SEQUENCE [LARGE SCALE GENOMIC DNA]</scope>
    <source>
        <strain evidence="19 20">HAMBI_3031</strain>
    </source>
</reference>
<dbReference type="SUPFAM" id="SSF53244">
    <property type="entry name" value="MurD-like peptide ligases, peptide-binding domain"/>
    <property type="match status" value="1"/>
</dbReference>
<keyword evidence="10 14" id="KW-0573">Peptidoglycan synthesis</keyword>
<evidence type="ECO:0000256" key="12">
    <source>
        <dbReference type="ARBA" id="ARBA00023316"/>
    </source>
</evidence>
<keyword evidence="12 14" id="KW-0961">Cell wall biogenesis/degradation</keyword>
<dbReference type="Gene3D" id="3.40.1190.10">
    <property type="entry name" value="Mur-like, catalytic domain"/>
    <property type="match status" value="1"/>
</dbReference>
<keyword evidence="5 14" id="KW-0436">Ligase</keyword>
<dbReference type="Gene3D" id="3.90.190.20">
    <property type="entry name" value="Mur ligase, C-terminal domain"/>
    <property type="match status" value="1"/>
</dbReference>
<evidence type="ECO:0000256" key="13">
    <source>
        <dbReference type="ARBA" id="ARBA00047833"/>
    </source>
</evidence>
<comment type="pathway">
    <text evidence="2 14">Cell wall biogenesis; peptidoglycan biosynthesis.</text>
</comment>
<dbReference type="Pfam" id="PF01225">
    <property type="entry name" value="Mur_ligase"/>
    <property type="match status" value="1"/>
</dbReference>
<dbReference type="Gene3D" id="3.40.50.720">
    <property type="entry name" value="NAD(P)-binding Rossmann-like Domain"/>
    <property type="match status" value="1"/>
</dbReference>
<keyword evidence="15" id="KW-0812">Transmembrane</keyword>
<name>A0ABZ0WC44_9BACT</name>
<evidence type="ECO:0000256" key="15">
    <source>
        <dbReference type="SAM" id="Phobius"/>
    </source>
</evidence>
<dbReference type="InterPro" id="IPR000713">
    <property type="entry name" value="Mur_ligase_N"/>
</dbReference>
<evidence type="ECO:0000256" key="9">
    <source>
        <dbReference type="ARBA" id="ARBA00022960"/>
    </source>
</evidence>
<keyword evidence="20" id="KW-1185">Reference proteome</keyword>
<dbReference type="InterPro" id="IPR005758">
    <property type="entry name" value="UDP-N-AcMur_Ala_ligase_MurC"/>
</dbReference>
<sequence>MSAVRKHINEVQAVYFIGIGGIGMSAIARYFLSLGKKVSGYDRTETAITSQLEKEGIAIHYNEDLTLIPKEADYVVYTPAIPKDHKELVFYQNEGYAVVKRSDILQVISEGSFNICVAGTHGKTTTSTMVAHLLRHSGYGCNAFLGGISANYGTNFWSSDNNVCVIEADEYDRSFLKLSPDVAVITATDADHLDIYETEANVKDAFRQFAAKTKKGGLLLKKLGLEQEIVADRTVSYSIQDDTAEVYATNIRVHEGGYSFDAVLPGNRISDIRLNMGGMHNVENMMAAIGVASDLGIEAEKIKAAVTTFKGVKRRFEYIVNQKDLVFVDDYAHHPEELKALINGVQTLFPEKRCTLIFQPHLFTRTRDFAAGFAEVLGGVDNVVLLPIYPARELPIEGVSSNLVLDYVNAKSKALYTKEQLLDWIEADFSVNRNREQGEVIITAGAGDIDKLIEPIKQILTK</sequence>
<comment type="subcellular location">
    <subcellularLocation>
        <location evidence="1 14">Cytoplasm</location>
    </subcellularLocation>
</comment>
<evidence type="ECO:0000259" key="17">
    <source>
        <dbReference type="Pfam" id="PF02875"/>
    </source>
</evidence>
<keyword evidence="4 14" id="KW-0963">Cytoplasm</keyword>
<gene>
    <name evidence="14 19" type="primary">murC</name>
    <name evidence="19" type="ORF">U0035_08425</name>
</gene>
<proteinExistence type="inferred from homology"/>
<feature type="domain" description="Mur ligase N-terminal catalytic" evidence="16">
    <location>
        <begin position="14"/>
        <end position="109"/>
    </location>
</feature>
<evidence type="ECO:0000256" key="6">
    <source>
        <dbReference type="ARBA" id="ARBA00022618"/>
    </source>
</evidence>
<evidence type="ECO:0000256" key="8">
    <source>
        <dbReference type="ARBA" id="ARBA00022840"/>
    </source>
</evidence>
<dbReference type="PANTHER" id="PTHR43445">
    <property type="entry name" value="UDP-N-ACETYLMURAMATE--L-ALANINE LIGASE-RELATED"/>
    <property type="match status" value="1"/>
</dbReference>
<dbReference type="HAMAP" id="MF_00046">
    <property type="entry name" value="MurC"/>
    <property type="match status" value="1"/>
</dbReference>
<keyword evidence="7 14" id="KW-0547">Nucleotide-binding</keyword>
<evidence type="ECO:0000313" key="20">
    <source>
        <dbReference type="Proteomes" id="UP001325680"/>
    </source>
</evidence>
<comment type="catalytic activity">
    <reaction evidence="13 14">
        <text>UDP-N-acetyl-alpha-D-muramate + L-alanine + ATP = UDP-N-acetyl-alpha-D-muramoyl-L-alanine + ADP + phosphate + H(+)</text>
        <dbReference type="Rhea" id="RHEA:23372"/>
        <dbReference type="ChEBI" id="CHEBI:15378"/>
        <dbReference type="ChEBI" id="CHEBI:30616"/>
        <dbReference type="ChEBI" id="CHEBI:43474"/>
        <dbReference type="ChEBI" id="CHEBI:57972"/>
        <dbReference type="ChEBI" id="CHEBI:70757"/>
        <dbReference type="ChEBI" id="CHEBI:83898"/>
        <dbReference type="ChEBI" id="CHEBI:456216"/>
        <dbReference type="EC" id="6.3.2.8"/>
    </reaction>
</comment>
<dbReference type="InterPro" id="IPR004101">
    <property type="entry name" value="Mur_ligase_C"/>
</dbReference>
<evidence type="ECO:0000256" key="5">
    <source>
        <dbReference type="ARBA" id="ARBA00022598"/>
    </source>
</evidence>
<feature type="binding site" evidence="14">
    <location>
        <begin position="119"/>
        <end position="125"/>
    </location>
    <ligand>
        <name>ATP</name>
        <dbReference type="ChEBI" id="CHEBI:30616"/>
    </ligand>
</feature>
<evidence type="ECO:0000256" key="11">
    <source>
        <dbReference type="ARBA" id="ARBA00023306"/>
    </source>
</evidence>
<dbReference type="EMBL" id="CP139960">
    <property type="protein sequence ID" value="WQD40167.1"/>
    <property type="molecule type" value="Genomic_DNA"/>
</dbReference>
<evidence type="ECO:0000256" key="3">
    <source>
        <dbReference type="ARBA" id="ARBA00012211"/>
    </source>
</evidence>
<evidence type="ECO:0000256" key="4">
    <source>
        <dbReference type="ARBA" id="ARBA00022490"/>
    </source>
</evidence>
<dbReference type="PANTHER" id="PTHR43445:SF3">
    <property type="entry name" value="UDP-N-ACETYLMURAMATE--L-ALANINE LIGASE"/>
    <property type="match status" value="1"/>
</dbReference>
<dbReference type="EC" id="6.3.2.8" evidence="3 14"/>
<evidence type="ECO:0000256" key="10">
    <source>
        <dbReference type="ARBA" id="ARBA00022984"/>
    </source>
</evidence>
<dbReference type="RefSeq" id="WP_114789551.1">
    <property type="nucleotide sequence ID" value="NZ_CP139960.1"/>
</dbReference>
<dbReference type="SUPFAM" id="SSF53623">
    <property type="entry name" value="MurD-like peptide ligases, catalytic domain"/>
    <property type="match status" value="1"/>
</dbReference>
<dbReference type="Pfam" id="PF02875">
    <property type="entry name" value="Mur_ligase_C"/>
    <property type="match status" value="1"/>
</dbReference>
<keyword evidence="15" id="KW-0472">Membrane</keyword>
<dbReference type="Pfam" id="PF08245">
    <property type="entry name" value="Mur_ligase_M"/>
    <property type="match status" value="1"/>
</dbReference>
<feature type="domain" description="Mur ligase central" evidence="18">
    <location>
        <begin position="117"/>
        <end position="292"/>
    </location>
</feature>
<comment type="similarity">
    <text evidence="14">Belongs to the MurCDEF family.</text>
</comment>
<evidence type="ECO:0000313" key="19">
    <source>
        <dbReference type="EMBL" id="WQD40167.1"/>
    </source>
</evidence>
<dbReference type="GO" id="GO:0008763">
    <property type="term" value="F:UDP-N-acetylmuramate-L-alanine ligase activity"/>
    <property type="evidence" value="ECO:0007669"/>
    <property type="project" value="UniProtKB-EC"/>
</dbReference>
<keyword evidence="6 14" id="KW-0132">Cell division</keyword>
<comment type="function">
    <text evidence="14">Cell wall formation.</text>
</comment>
<organism evidence="19 20">
    <name type="scientific">Niabella yanshanensis</name>
    <dbReference type="NCBI Taxonomy" id="577386"/>
    <lineage>
        <taxon>Bacteria</taxon>
        <taxon>Pseudomonadati</taxon>
        <taxon>Bacteroidota</taxon>
        <taxon>Chitinophagia</taxon>
        <taxon>Chitinophagales</taxon>
        <taxon>Chitinophagaceae</taxon>
        <taxon>Niabella</taxon>
    </lineage>
</organism>
<evidence type="ECO:0000259" key="16">
    <source>
        <dbReference type="Pfam" id="PF01225"/>
    </source>
</evidence>
<evidence type="ECO:0000259" key="18">
    <source>
        <dbReference type="Pfam" id="PF08245"/>
    </source>
</evidence>
<accession>A0ABZ0WC44</accession>
<keyword evidence="11 14" id="KW-0131">Cell cycle</keyword>
<dbReference type="InterPro" id="IPR036565">
    <property type="entry name" value="Mur-like_cat_sf"/>
</dbReference>
<keyword evidence="15" id="KW-1133">Transmembrane helix</keyword>